<feature type="compositionally biased region" description="Basic residues" evidence="1">
    <location>
        <begin position="15"/>
        <end position="26"/>
    </location>
</feature>
<evidence type="ECO:0000313" key="4">
    <source>
        <dbReference type="RefSeq" id="XP_027114840.2"/>
    </source>
</evidence>
<organism evidence="3 4">
    <name type="scientific">Coffea arabica</name>
    <name type="common">Arabian coffee</name>
    <dbReference type="NCBI Taxonomy" id="13443"/>
    <lineage>
        <taxon>Eukaryota</taxon>
        <taxon>Viridiplantae</taxon>
        <taxon>Streptophyta</taxon>
        <taxon>Embryophyta</taxon>
        <taxon>Tracheophyta</taxon>
        <taxon>Spermatophyta</taxon>
        <taxon>Magnoliopsida</taxon>
        <taxon>eudicotyledons</taxon>
        <taxon>Gunneridae</taxon>
        <taxon>Pentapetalae</taxon>
        <taxon>asterids</taxon>
        <taxon>lamiids</taxon>
        <taxon>Gentianales</taxon>
        <taxon>Rubiaceae</taxon>
        <taxon>Ixoroideae</taxon>
        <taxon>Gardenieae complex</taxon>
        <taxon>Bertiereae - Coffeeae clade</taxon>
        <taxon>Coffeeae</taxon>
        <taxon>Coffea</taxon>
    </lineage>
</organism>
<feature type="compositionally biased region" description="Low complexity" evidence="1">
    <location>
        <begin position="364"/>
        <end position="375"/>
    </location>
</feature>
<feature type="compositionally biased region" description="Acidic residues" evidence="1">
    <location>
        <begin position="234"/>
        <end position="243"/>
    </location>
</feature>
<feature type="compositionally biased region" description="Acidic residues" evidence="1">
    <location>
        <begin position="317"/>
        <end position="332"/>
    </location>
</feature>
<dbReference type="PANTHER" id="PTHR21561">
    <property type="entry name" value="INO80 COMPLEX SUBUNIT B"/>
    <property type="match status" value="1"/>
</dbReference>
<sequence>MENVGSFVFDDTGRNARKKRSIRPRRRVDDSQSCLDYRDNSSLSSTPVSDSMSKPSSEENLSHAAATGGKESTNQSVSRASYDNLGDAETVSKMSNEVGRLGESNDAGISKLKKVKLKVGGVTHTLHTKTVSEASSFAGSSSTKSSLSSDGPPVHPKLIAQDNENTGRCTSKDKGSGLQGIPWKDFSKSGFTVKKHVISLGKMPGQSVSTRQSGALESSRKSKRVPKKRSLGEVFDDGEDNSDDEIRYLEKVRRLRLSSSHGTEFEDVDEVGSKKQQNASRLSYGDIYSNDVDLRYHNSSSLGKERRKSRSVKASEDADYFEDEDSFSDDEPEPKRKHSNELIDESGDFKREMAITTRQRALKSARSTSSPSGASLIEFPNGLPPAPPKKQKEKLSEVEQQLKKAEAAQRRRMQVEKAAREAEAEAIRKILGQDSSRKKQEDKMKKRQDELAQERAANNVLASNAVRWVIGPSGTTVTFPDEIGLPRILESKPCSLCSLPSVILLHVKTVLALLVQMHTSTETQSQSCHCAASVATRQYMRRCRLQLLV</sequence>
<feature type="compositionally biased region" description="Polar residues" evidence="1">
    <location>
        <begin position="70"/>
        <end position="81"/>
    </location>
</feature>
<dbReference type="OrthoDB" id="2021186at2759"/>
<feature type="compositionally biased region" description="Polar residues" evidence="1">
    <location>
        <begin position="206"/>
        <end position="216"/>
    </location>
</feature>
<proteinExistence type="predicted"/>
<feature type="region of interest" description="Disordered" evidence="1">
    <location>
        <begin position="260"/>
        <end position="284"/>
    </location>
</feature>
<evidence type="ECO:0000313" key="3">
    <source>
        <dbReference type="Proteomes" id="UP001652660"/>
    </source>
</evidence>
<feature type="region of interest" description="Disordered" evidence="1">
    <location>
        <begin position="429"/>
        <end position="452"/>
    </location>
</feature>
<reference evidence="4" key="2">
    <citation type="submission" date="2025-08" db="UniProtKB">
        <authorList>
            <consortium name="RefSeq"/>
        </authorList>
    </citation>
    <scope>IDENTIFICATION</scope>
    <source>
        <tissue evidence="4">Leaves</tissue>
    </source>
</reference>
<dbReference type="Proteomes" id="UP001652660">
    <property type="component" value="Chromosome 2e"/>
</dbReference>
<dbReference type="PANTHER" id="PTHR21561:SF14">
    <property type="entry name" value="HIT ZINC FINGER AND PAPA-1-LIKE DOMAIN-CONTAINING PROTEIN"/>
    <property type="match status" value="1"/>
</dbReference>
<feature type="compositionally biased region" description="Low complexity" evidence="1">
    <location>
        <begin position="132"/>
        <end position="149"/>
    </location>
</feature>
<feature type="region of interest" description="Disordered" evidence="1">
    <location>
        <begin position="130"/>
        <end position="181"/>
    </location>
</feature>
<feature type="region of interest" description="Disordered" evidence="1">
    <location>
        <begin position="296"/>
        <end position="393"/>
    </location>
</feature>
<feature type="region of interest" description="Disordered" evidence="1">
    <location>
        <begin position="203"/>
        <end position="243"/>
    </location>
</feature>
<dbReference type="GeneID" id="113732966"/>
<dbReference type="Pfam" id="PF04795">
    <property type="entry name" value="PAPA-1"/>
    <property type="match status" value="1"/>
</dbReference>
<dbReference type="InterPro" id="IPR029523">
    <property type="entry name" value="INO80B/Ies2"/>
</dbReference>
<feature type="compositionally biased region" description="Polar residues" evidence="1">
    <location>
        <begin position="40"/>
        <end position="55"/>
    </location>
</feature>
<protein>
    <submittedName>
        <fullName evidence="4">Uncharacterized protein isoform X1</fullName>
    </submittedName>
</protein>
<dbReference type="RefSeq" id="XP_027114840.2">
    <property type="nucleotide sequence ID" value="XM_027259039.2"/>
</dbReference>
<feature type="region of interest" description="Disordered" evidence="1">
    <location>
        <begin position="1"/>
        <end position="107"/>
    </location>
</feature>
<feature type="compositionally biased region" description="Basic and acidic residues" evidence="1">
    <location>
        <begin position="435"/>
        <end position="452"/>
    </location>
</feature>
<gene>
    <name evidence="4" type="primary">LOC113732966</name>
</gene>
<dbReference type="InterPro" id="IPR006880">
    <property type="entry name" value="INO80B_C"/>
</dbReference>
<accession>A0A6P6WI06</accession>
<keyword evidence="3" id="KW-1185">Reference proteome</keyword>
<dbReference type="SMART" id="SM01406">
    <property type="entry name" value="PAPA-1"/>
    <property type="match status" value="1"/>
</dbReference>
<name>A0A6P6WI06_COFAR</name>
<evidence type="ECO:0000259" key="2">
    <source>
        <dbReference type="SMART" id="SM01406"/>
    </source>
</evidence>
<evidence type="ECO:0000256" key="1">
    <source>
        <dbReference type="SAM" id="MobiDB-lite"/>
    </source>
</evidence>
<feature type="domain" description="INO80 complex subunit B-like conserved region" evidence="2">
    <location>
        <begin position="399"/>
        <end position="483"/>
    </location>
</feature>
<reference evidence="3" key="1">
    <citation type="journal article" date="2025" name="Foods">
        <title>Unveiling the Microbial Signatures of Arabica Coffee Cherries: Insights into Ripeness Specific Diversity, Functional Traits, and Implications for Quality and Safety.</title>
        <authorList>
            <consortium name="RefSeq"/>
            <person name="Tenea G.N."/>
            <person name="Cifuentes V."/>
            <person name="Reyes P."/>
            <person name="Cevallos-Vallejos M."/>
        </authorList>
    </citation>
    <scope>NUCLEOTIDE SEQUENCE [LARGE SCALE GENOMIC DNA]</scope>
</reference>